<protein>
    <recommendedName>
        <fullName evidence="3">Dynein heavy chain hydrolytic ATP-binding dynein motor region domain-containing protein</fullName>
    </recommendedName>
</protein>
<dbReference type="Proteomes" id="UP000784294">
    <property type="component" value="Unassembled WGS sequence"/>
</dbReference>
<dbReference type="EMBL" id="CAAALY010133070">
    <property type="protein sequence ID" value="VEL32326.1"/>
    <property type="molecule type" value="Genomic_DNA"/>
</dbReference>
<name>A0A448XAI6_9PLAT</name>
<sequence>MKSRGSWRHWNEFLRSVEKPPEINLRDLIIPTMDTARYKYILNVLLSARRPLLYVGPTGTGKSAYIQEKMMREIDRDRFAAYFINFSAQTSANQTQVCIIYILFA</sequence>
<proteinExistence type="predicted"/>
<evidence type="ECO:0000313" key="1">
    <source>
        <dbReference type="EMBL" id="VEL32326.1"/>
    </source>
</evidence>
<dbReference type="OrthoDB" id="5593012at2759"/>
<dbReference type="InterPro" id="IPR027417">
    <property type="entry name" value="P-loop_NTPase"/>
</dbReference>
<accession>A0A448XAI6</accession>
<evidence type="ECO:0000313" key="2">
    <source>
        <dbReference type="Proteomes" id="UP000784294"/>
    </source>
</evidence>
<dbReference type="PANTHER" id="PTHR45703:SF1">
    <property type="entry name" value="DYNEINS HEAVY CHAIN"/>
    <property type="match status" value="1"/>
</dbReference>
<comment type="caution">
    <text evidence="1">The sequence shown here is derived from an EMBL/GenBank/DDBJ whole genome shotgun (WGS) entry which is preliminary data.</text>
</comment>
<dbReference type="GO" id="GO:0051959">
    <property type="term" value="F:dynein light intermediate chain binding"/>
    <property type="evidence" value="ECO:0007669"/>
    <property type="project" value="InterPro"/>
</dbReference>
<dbReference type="GO" id="GO:0007018">
    <property type="term" value="P:microtubule-based movement"/>
    <property type="evidence" value="ECO:0007669"/>
    <property type="project" value="InterPro"/>
</dbReference>
<dbReference type="InterPro" id="IPR026983">
    <property type="entry name" value="DHC"/>
</dbReference>
<organism evidence="1 2">
    <name type="scientific">Protopolystoma xenopodis</name>
    <dbReference type="NCBI Taxonomy" id="117903"/>
    <lineage>
        <taxon>Eukaryota</taxon>
        <taxon>Metazoa</taxon>
        <taxon>Spiralia</taxon>
        <taxon>Lophotrochozoa</taxon>
        <taxon>Platyhelminthes</taxon>
        <taxon>Monogenea</taxon>
        <taxon>Polyopisthocotylea</taxon>
        <taxon>Polystomatidea</taxon>
        <taxon>Polystomatidae</taxon>
        <taxon>Protopolystoma</taxon>
    </lineage>
</organism>
<evidence type="ECO:0008006" key="3">
    <source>
        <dbReference type="Google" id="ProtNLM"/>
    </source>
</evidence>
<dbReference type="Pfam" id="PF12775">
    <property type="entry name" value="AAA_7"/>
    <property type="match status" value="1"/>
</dbReference>
<gene>
    <name evidence="1" type="ORF">PXEA_LOCUS25766</name>
</gene>
<reference evidence="1" key="1">
    <citation type="submission" date="2018-11" db="EMBL/GenBank/DDBJ databases">
        <authorList>
            <consortium name="Pathogen Informatics"/>
        </authorList>
    </citation>
    <scope>NUCLEOTIDE SEQUENCE</scope>
</reference>
<dbReference type="AlphaFoldDB" id="A0A448XAI6"/>
<dbReference type="PANTHER" id="PTHR45703">
    <property type="entry name" value="DYNEIN HEAVY CHAIN"/>
    <property type="match status" value="1"/>
</dbReference>
<dbReference type="Gene3D" id="3.40.50.300">
    <property type="entry name" value="P-loop containing nucleotide triphosphate hydrolases"/>
    <property type="match status" value="1"/>
</dbReference>
<keyword evidence="2" id="KW-1185">Reference proteome</keyword>
<dbReference type="GO" id="GO:0045505">
    <property type="term" value="F:dynein intermediate chain binding"/>
    <property type="evidence" value="ECO:0007669"/>
    <property type="project" value="InterPro"/>
</dbReference>
<dbReference type="GO" id="GO:0030286">
    <property type="term" value="C:dynein complex"/>
    <property type="evidence" value="ECO:0007669"/>
    <property type="project" value="InterPro"/>
</dbReference>